<protein>
    <submittedName>
        <fullName evidence="3">Glycine reductase</fullName>
    </submittedName>
</protein>
<comment type="caution">
    <text evidence="3">The sequence shown here is derived from an EMBL/GenBank/DDBJ whole genome shotgun (WGS) entry which is preliminary data.</text>
</comment>
<dbReference type="InterPro" id="IPR016039">
    <property type="entry name" value="Thiolase-like"/>
</dbReference>
<dbReference type="Gene3D" id="3.40.47.10">
    <property type="match status" value="1"/>
</dbReference>
<gene>
    <name evidence="3" type="ORF">F6I03_02010</name>
</gene>
<dbReference type="OrthoDB" id="9762068at2"/>
<dbReference type="Proteomes" id="UP000327148">
    <property type="component" value="Unassembled WGS sequence"/>
</dbReference>
<dbReference type="InterPro" id="IPR045984">
    <property type="entry name" value="DUF5940"/>
</dbReference>
<dbReference type="CDD" id="cd00827">
    <property type="entry name" value="init_cond_enzymes"/>
    <property type="match status" value="1"/>
</dbReference>
<reference evidence="3 4" key="1">
    <citation type="submission" date="2019-09" db="EMBL/GenBank/DDBJ databases">
        <title>Draft genome sequence assemblies of isolates from the urinary tract.</title>
        <authorList>
            <person name="Mores C.R."/>
            <person name="Putonti C."/>
            <person name="Wolfe A.J."/>
        </authorList>
    </citation>
    <scope>NUCLEOTIDE SEQUENCE [LARGE SCALE GENOMIC DNA]</scope>
    <source>
        <strain evidence="3 4">UMB623</strain>
    </source>
</reference>
<dbReference type="RefSeq" id="WP_070431727.1">
    <property type="nucleotide sequence ID" value="NZ_VYWO01000001.1"/>
</dbReference>
<dbReference type="InterPro" id="IPR013751">
    <property type="entry name" value="ACP_syn_III_N"/>
</dbReference>
<organism evidence="3 4">
    <name type="scientific">Aerococcus sanguinicola</name>
    <dbReference type="NCBI Taxonomy" id="119206"/>
    <lineage>
        <taxon>Bacteria</taxon>
        <taxon>Bacillati</taxon>
        <taxon>Bacillota</taxon>
        <taxon>Bacilli</taxon>
        <taxon>Lactobacillales</taxon>
        <taxon>Aerococcaceae</taxon>
        <taxon>Aerococcus</taxon>
    </lineage>
</organism>
<dbReference type="NCBIfam" id="NF040746">
    <property type="entry name" value="reduct_C_beta"/>
    <property type="match status" value="1"/>
</dbReference>
<proteinExistence type="predicted"/>
<evidence type="ECO:0000259" key="1">
    <source>
        <dbReference type="Pfam" id="PF08545"/>
    </source>
</evidence>
<accession>A0A5N1GNV3</accession>
<dbReference type="EMBL" id="VYWO01000001">
    <property type="protein sequence ID" value="KAA9302006.1"/>
    <property type="molecule type" value="Genomic_DNA"/>
</dbReference>
<dbReference type="Pfam" id="PF08545">
    <property type="entry name" value="ACP_syn_III"/>
    <property type="match status" value="1"/>
</dbReference>
<dbReference type="GO" id="GO:0006633">
    <property type="term" value="P:fatty acid biosynthetic process"/>
    <property type="evidence" value="ECO:0007669"/>
    <property type="project" value="InterPro"/>
</dbReference>
<evidence type="ECO:0000313" key="3">
    <source>
        <dbReference type="EMBL" id="KAA9302006.1"/>
    </source>
</evidence>
<dbReference type="SUPFAM" id="SSF53901">
    <property type="entry name" value="Thiolase-like"/>
    <property type="match status" value="1"/>
</dbReference>
<dbReference type="AlphaFoldDB" id="A0A5N1GNV3"/>
<dbReference type="Pfam" id="PF19364">
    <property type="entry name" value="DUF5940"/>
    <property type="match status" value="1"/>
</dbReference>
<dbReference type="GO" id="GO:0004315">
    <property type="term" value="F:3-oxoacyl-[acyl-carrier-protein] synthase activity"/>
    <property type="evidence" value="ECO:0007669"/>
    <property type="project" value="InterPro"/>
</dbReference>
<name>A0A5N1GNV3_9LACT</name>
<feature type="domain" description="Beta-ketoacyl-[acyl-carrier-protein] synthase III N-terminal" evidence="1">
    <location>
        <begin position="253"/>
        <end position="331"/>
    </location>
</feature>
<sequence length="511" mass="55370">MNYASLKAAGYVLVHTPDMIMANGSTQTTERLVNPDSEYLKKAPEHIRSYEEVVNYAPNQVYIGNMTPDELAELEFPWYDKAVEGKRHGRFGEILPEKEFYGLLEIADVFELVFLEEAFAEEVKEALKANDLFKEDADSIKQVDSLENIQKHIDEFEAEPLYYEDKLVGCVHRAHEYDVNLNAHTMLENLVVKASGILALRHLLADSHIKPEDVDYVIECSEEACGDINQRGGGNFAKSIAEKCGCANASGSDVRGFCAAPTHALVSAASMVAAGTHKNVVVVAGGSTAKLGMNGKSHVEKDMPILEDVVGGFAVLVGENDGKSPILHTDLIGKHTVSSGSSPQKVMTALVGDALDRAGLTVNDIDVYSSEMQNPDITVPAGAGNVPEANVKMIGALGVMRKEMERSELPNFLKEKAIPGWAPTQGHIPSGVPYLGFAIDDLTSGDKQRAMIIGKGSLFLGRMTNLFDGLSVIIERNSGEVEGQDNGDFKEIVKSELALALRDFAANLSEE</sequence>
<feature type="domain" description="DUF5940" evidence="2">
    <location>
        <begin position="346"/>
        <end position="510"/>
    </location>
</feature>
<evidence type="ECO:0000313" key="4">
    <source>
        <dbReference type="Proteomes" id="UP000327148"/>
    </source>
</evidence>
<evidence type="ECO:0000259" key="2">
    <source>
        <dbReference type="Pfam" id="PF19364"/>
    </source>
</evidence>